<evidence type="ECO:0000313" key="5">
    <source>
        <dbReference type="Proteomes" id="UP000184550"/>
    </source>
</evidence>
<feature type="modified residue" description="4-aspartylphosphate" evidence="2">
    <location>
        <position position="56"/>
    </location>
</feature>
<dbReference type="PANTHER" id="PTHR44591:SF19">
    <property type="entry name" value="TWO-COMPONENT RESPONSE REGULATOR-RELATED"/>
    <property type="match status" value="1"/>
</dbReference>
<dbReference type="PANTHER" id="PTHR44591">
    <property type="entry name" value="STRESS RESPONSE REGULATOR PROTEIN 1"/>
    <property type="match status" value="1"/>
</dbReference>
<dbReference type="CDD" id="cd17569">
    <property type="entry name" value="REC_HupR-like"/>
    <property type="match status" value="1"/>
</dbReference>
<keyword evidence="5" id="KW-1185">Reference proteome</keyword>
<dbReference type="InterPro" id="IPR001789">
    <property type="entry name" value="Sig_transdc_resp-reg_receiver"/>
</dbReference>
<reference evidence="4" key="1">
    <citation type="submission" date="2019-10" db="EMBL/GenBank/DDBJ databases">
        <authorList>
            <consortium name="Genoscope - CEA"/>
            <person name="William W."/>
        </authorList>
    </citation>
    <scope>NUCLEOTIDE SEQUENCE [LARGE SCALE GENOMIC DNA]</scope>
    <source>
        <strain evidence="4">BBR_PRJEB10992</strain>
    </source>
</reference>
<organism evidence="4 5">
    <name type="scientific">Planktothrix serta PCC 8927</name>
    <dbReference type="NCBI Taxonomy" id="671068"/>
    <lineage>
        <taxon>Bacteria</taxon>
        <taxon>Bacillati</taxon>
        <taxon>Cyanobacteriota</taxon>
        <taxon>Cyanophyceae</taxon>
        <taxon>Oscillatoriophycideae</taxon>
        <taxon>Oscillatoriales</taxon>
        <taxon>Microcoleaceae</taxon>
        <taxon>Planktothrix</taxon>
    </lineage>
</organism>
<dbReference type="EMBL" id="CZCU02000139">
    <property type="protein sequence ID" value="VXD19495.1"/>
    <property type="molecule type" value="Genomic_DNA"/>
</dbReference>
<dbReference type="AlphaFoldDB" id="A0A7Z9E270"/>
<dbReference type="OrthoDB" id="109585at2"/>
<accession>A0A7Z9E270</accession>
<evidence type="ECO:0000259" key="3">
    <source>
        <dbReference type="PROSITE" id="PS50110"/>
    </source>
</evidence>
<evidence type="ECO:0000256" key="2">
    <source>
        <dbReference type="PROSITE-ProRule" id="PRU00169"/>
    </source>
</evidence>
<evidence type="ECO:0000313" key="4">
    <source>
        <dbReference type="EMBL" id="VXD19495.1"/>
    </source>
</evidence>
<dbReference type="InterPro" id="IPR011006">
    <property type="entry name" value="CheY-like_superfamily"/>
</dbReference>
<protein>
    <submittedName>
        <fullName evidence="4">Two-component response regulator</fullName>
    </submittedName>
</protein>
<dbReference type="GO" id="GO:0000160">
    <property type="term" value="P:phosphorelay signal transduction system"/>
    <property type="evidence" value="ECO:0007669"/>
    <property type="project" value="InterPro"/>
</dbReference>
<comment type="caution">
    <text evidence="4">The sequence shown here is derived from an EMBL/GenBank/DDBJ whole genome shotgun (WGS) entry which is preliminary data.</text>
</comment>
<dbReference type="Pfam" id="PF00072">
    <property type="entry name" value="Response_reg"/>
    <property type="match status" value="1"/>
</dbReference>
<dbReference type="SMART" id="SM00448">
    <property type="entry name" value="REC"/>
    <property type="match status" value="1"/>
</dbReference>
<sequence length="135" mass="15455">MPESKLKLMVVDDERDNLDLLYRTFRREFQVFRADSPSGAMDILDKEGEMAVIISDQSMPEMTGIEFLSRVTQLFPDTIRILLTGYSEDALDLDAETMTSAHIFKCITKPWEPEAFKAIIQNAVEIYKATKQGRD</sequence>
<proteinExistence type="predicted"/>
<dbReference type="RefSeq" id="WP_083622484.1">
    <property type="nucleotide sequence ID" value="NZ_LR734871.1"/>
</dbReference>
<keyword evidence="1 2" id="KW-0597">Phosphoprotein</keyword>
<dbReference type="Proteomes" id="UP000184550">
    <property type="component" value="Unassembled WGS sequence"/>
</dbReference>
<dbReference type="Gene3D" id="3.40.50.2300">
    <property type="match status" value="1"/>
</dbReference>
<dbReference type="SUPFAM" id="SSF52172">
    <property type="entry name" value="CheY-like"/>
    <property type="match status" value="1"/>
</dbReference>
<dbReference type="InterPro" id="IPR050595">
    <property type="entry name" value="Bact_response_regulator"/>
</dbReference>
<gene>
    <name evidence="4" type="ORF">PL8927_630061</name>
</gene>
<evidence type="ECO:0000256" key="1">
    <source>
        <dbReference type="ARBA" id="ARBA00022553"/>
    </source>
</evidence>
<feature type="domain" description="Response regulatory" evidence="3">
    <location>
        <begin position="7"/>
        <end position="124"/>
    </location>
</feature>
<dbReference type="PROSITE" id="PS50110">
    <property type="entry name" value="RESPONSE_REGULATORY"/>
    <property type="match status" value="1"/>
</dbReference>
<name>A0A7Z9E270_9CYAN</name>